<evidence type="ECO:0000256" key="2">
    <source>
        <dbReference type="ARBA" id="ARBA00015888"/>
    </source>
</evidence>
<evidence type="ECO:0000256" key="4">
    <source>
        <dbReference type="ARBA" id="ARBA00022763"/>
    </source>
</evidence>
<name>A0ABY7GDS9_MYAAR</name>
<evidence type="ECO:0000313" key="13">
    <source>
        <dbReference type="EMBL" id="WAR31694.1"/>
    </source>
</evidence>
<feature type="region of interest" description="Disordered" evidence="12">
    <location>
        <begin position="91"/>
        <end position="167"/>
    </location>
</feature>
<evidence type="ECO:0000256" key="7">
    <source>
        <dbReference type="ARBA" id="ARBA00023125"/>
    </source>
</evidence>
<feature type="compositionally biased region" description="Basic and acidic residues" evidence="12">
    <location>
        <begin position="455"/>
        <end position="467"/>
    </location>
</feature>
<protein>
    <recommendedName>
        <fullName evidence="2">Abasic site processing protein HMCES</fullName>
    </recommendedName>
    <alternativeName>
        <fullName evidence="9">Embryonic stem cell-specific 5-hydroxymethylcytosine-binding protein</fullName>
    </alternativeName>
    <alternativeName>
        <fullName evidence="10">Peptidase HMCES</fullName>
    </alternativeName>
    <alternativeName>
        <fullName evidence="11">SRAP domain-containing protein 1</fullName>
    </alternativeName>
</protein>
<dbReference type="Gene3D" id="3.90.1680.10">
    <property type="entry name" value="SOS response associated peptidase-like"/>
    <property type="match status" value="2"/>
</dbReference>
<feature type="compositionally biased region" description="Basic and acidic residues" evidence="12">
    <location>
        <begin position="132"/>
        <end position="167"/>
    </location>
</feature>
<evidence type="ECO:0000256" key="10">
    <source>
        <dbReference type="ARBA" id="ARBA00030898"/>
    </source>
</evidence>
<evidence type="ECO:0000256" key="5">
    <source>
        <dbReference type="ARBA" id="ARBA00022801"/>
    </source>
</evidence>
<gene>
    <name evidence="13" type="ORF">MAR_034236</name>
</gene>
<evidence type="ECO:0000256" key="3">
    <source>
        <dbReference type="ARBA" id="ARBA00022670"/>
    </source>
</evidence>
<evidence type="ECO:0000256" key="9">
    <source>
        <dbReference type="ARBA" id="ARBA00030390"/>
    </source>
</evidence>
<keyword evidence="7" id="KW-0238">DNA-binding</keyword>
<keyword evidence="4" id="KW-0227">DNA damage</keyword>
<accession>A0ABY7GDS9</accession>
<evidence type="ECO:0000256" key="1">
    <source>
        <dbReference type="ARBA" id="ARBA00008136"/>
    </source>
</evidence>
<evidence type="ECO:0000256" key="11">
    <source>
        <dbReference type="ARBA" id="ARBA00031130"/>
    </source>
</evidence>
<keyword evidence="6" id="KW-0190">Covalent protein-DNA linkage</keyword>
<evidence type="ECO:0000313" key="14">
    <source>
        <dbReference type="Proteomes" id="UP001164746"/>
    </source>
</evidence>
<dbReference type="SUPFAM" id="SSF143081">
    <property type="entry name" value="BB1717-like"/>
    <property type="match status" value="1"/>
</dbReference>
<feature type="compositionally biased region" description="Basic and acidic residues" evidence="12">
    <location>
        <begin position="91"/>
        <end position="106"/>
    </location>
</feature>
<dbReference type="EMBL" id="CP111028">
    <property type="protein sequence ID" value="WAR31694.1"/>
    <property type="molecule type" value="Genomic_DNA"/>
</dbReference>
<dbReference type="PANTHER" id="PTHR13604:SF0">
    <property type="entry name" value="ABASIC SITE PROCESSING PROTEIN HMCES"/>
    <property type="match status" value="1"/>
</dbReference>
<reference evidence="13" key="1">
    <citation type="submission" date="2022-11" db="EMBL/GenBank/DDBJ databases">
        <title>Centuries of genome instability and evolution in soft-shell clam transmissible cancer (bioRxiv).</title>
        <authorList>
            <person name="Hart S.F.M."/>
            <person name="Yonemitsu M.A."/>
            <person name="Giersch R.M."/>
            <person name="Beal B.F."/>
            <person name="Arriagada G."/>
            <person name="Davis B.W."/>
            <person name="Ostrander E.A."/>
            <person name="Goff S.P."/>
            <person name="Metzger M.J."/>
        </authorList>
    </citation>
    <scope>NUCLEOTIDE SEQUENCE</scope>
    <source>
        <strain evidence="13">MELC-2E11</strain>
        <tissue evidence="13">Siphon/mantle</tissue>
    </source>
</reference>
<evidence type="ECO:0000256" key="6">
    <source>
        <dbReference type="ARBA" id="ARBA00023124"/>
    </source>
</evidence>
<feature type="compositionally biased region" description="Basic and acidic residues" evidence="12">
    <location>
        <begin position="497"/>
        <end position="514"/>
    </location>
</feature>
<dbReference type="InterPro" id="IPR036590">
    <property type="entry name" value="SRAP-like"/>
</dbReference>
<dbReference type="PANTHER" id="PTHR13604">
    <property type="entry name" value="DC12-RELATED"/>
    <property type="match status" value="1"/>
</dbReference>
<keyword evidence="5" id="KW-0378">Hydrolase</keyword>
<keyword evidence="14" id="KW-1185">Reference proteome</keyword>
<dbReference type="Proteomes" id="UP001164746">
    <property type="component" value="Chromosome 17"/>
</dbReference>
<feature type="compositionally biased region" description="Basic and acidic residues" evidence="12">
    <location>
        <begin position="287"/>
        <end position="301"/>
    </location>
</feature>
<feature type="region of interest" description="Disordered" evidence="12">
    <location>
        <begin position="287"/>
        <end position="345"/>
    </location>
</feature>
<proteinExistence type="inferred from homology"/>
<dbReference type="Pfam" id="PF02586">
    <property type="entry name" value="SRAP"/>
    <property type="match status" value="1"/>
</dbReference>
<sequence length="549" mass="62765">MCGRKACALAPDCIRKACRFRDKQGKQHQPAWRDAPNGKGFHPSYNIAPGAYTFYEWKREKSSKQPYYIYFPQTSDVKIKGEPTEVKCEPKVKQEVSGEPKVKQEVSGEPQVKQEVSGEPQVKQDVQAEQDVEQKVEEKPKEVQQEAQNVKEETTEGDKAEKGDDAGPRLLTMAGVFDVWKPNSHSEPVYSYSVITVPSSPAMSEIHHRMPAILSNDDEIEQWLNFGDVPLNKAVSVIRPVTCIEMHPVSTVVNNSRNNTPDCVKKIDLSKPKKSLGNTLLKAWLSKHQESKAEESPEKKTLMAQPSQHKEVETEEPPAKKIRRSLSQDQLSSEDKDQMTSSLEITSSQVFEDQKASSIEDIDEIISSQEDIMDGISSSQEDIIDKIISSQQDINKNITSEEDKNKMISSQVPVFQYGGSSSQEDLERLISSLDQDERTTTQEYLEKIISSVEGQEERTTTQEDLERIISSVEDQEERSTQEDLERIISSIEDQEEETSRQEDDRINPSQNPDKRPSRQFYYLTFCRYIFLVDYYFVQLFYYMSHNFII</sequence>
<evidence type="ECO:0000256" key="8">
    <source>
        <dbReference type="ARBA" id="ARBA00023239"/>
    </source>
</evidence>
<dbReference type="InterPro" id="IPR003738">
    <property type="entry name" value="SRAP"/>
</dbReference>
<feature type="compositionally biased region" description="Basic and acidic residues" evidence="12">
    <location>
        <begin position="477"/>
        <end position="486"/>
    </location>
</feature>
<evidence type="ECO:0000256" key="12">
    <source>
        <dbReference type="SAM" id="MobiDB-lite"/>
    </source>
</evidence>
<keyword evidence="3" id="KW-0645">Protease</keyword>
<feature type="region of interest" description="Disordered" evidence="12">
    <location>
        <begin position="451"/>
        <end position="514"/>
    </location>
</feature>
<keyword evidence="8" id="KW-0456">Lyase</keyword>
<comment type="similarity">
    <text evidence="1">Belongs to the SOS response-associated peptidase family.</text>
</comment>
<organism evidence="13 14">
    <name type="scientific">Mya arenaria</name>
    <name type="common">Soft-shell clam</name>
    <dbReference type="NCBI Taxonomy" id="6604"/>
    <lineage>
        <taxon>Eukaryota</taxon>
        <taxon>Metazoa</taxon>
        <taxon>Spiralia</taxon>
        <taxon>Lophotrochozoa</taxon>
        <taxon>Mollusca</taxon>
        <taxon>Bivalvia</taxon>
        <taxon>Autobranchia</taxon>
        <taxon>Heteroconchia</taxon>
        <taxon>Euheterodonta</taxon>
        <taxon>Imparidentia</taxon>
        <taxon>Neoheterodontei</taxon>
        <taxon>Myida</taxon>
        <taxon>Myoidea</taxon>
        <taxon>Myidae</taxon>
        <taxon>Mya</taxon>
    </lineage>
</organism>